<dbReference type="SUPFAM" id="SSF48557">
    <property type="entry name" value="L-aspartase-like"/>
    <property type="match status" value="1"/>
</dbReference>
<dbReference type="Pfam" id="PF10397">
    <property type="entry name" value="ADSL_C"/>
    <property type="match status" value="1"/>
</dbReference>
<dbReference type="SMART" id="SM00998">
    <property type="entry name" value="ADSL_C"/>
    <property type="match status" value="1"/>
</dbReference>
<keyword evidence="1" id="KW-0456">Lyase</keyword>
<dbReference type="InterPro" id="IPR002818">
    <property type="entry name" value="DJ-1/PfpI"/>
</dbReference>
<dbReference type="PANTHER" id="PTHR48094:SF22">
    <property type="entry name" value="DJ-1_PFPI DOMAIN-CONTAINING PROTEIN"/>
    <property type="match status" value="1"/>
</dbReference>
<protein>
    <recommendedName>
        <fullName evidence="2">Adenylosuccinate lyase C-terminal domain-containing protein</fullName>
    </recommendedName>
</protein>
<evidence type="ECO:0000313" key="3">
    <source>
        <dbReference type="EMBL" id="GAA0669611.1"/>
    </source>
</evidence>
<evidence type="ECO:0000256" key="1">
    <source>
        <dbReference type="ARBA" id="ARBA00023239"/>
    </source>
</evidence>
<dbReference type="PANTHER" id="PTHR48094">
    <property type="entry name" value="PROTEIN/NUCLEIC ACID DEGLYCASE DJ-1-RELATED"/>
    <property type="match status" value="1"/>
</dbReference>
<dbReference type="Pfam" id="PF01965">
    <property type="entry name" value="DJ-1_PfpI"/>
    <property type="match status" value="1"/>
</dbReference>
<gene>
    <name evidence="3" type="ORF">GCM10009535_56820</name>
</gene>
<dbReference type="Gene3D" id="1.10.40.30">
    <property type="entry name" value="Fumarase/aspartase (C-terminal domain)"/>
    <property type="match status" value="1"/>
</dbReference>
<evidence type="ECO:0000313" key="4">
    <source>
        <dbReference type="Proteomes" id="UP001500724"/>
    </source>
</evidence>
<dbReference type="InterPro" id="IPR008948">
    <property type="entry name" value="L-Aspartase-like"/>
</dbReference>
<feature type="domain" description="Adenylosuccinate lyase C-terminal" evidence="2">
    <location>
        <begin position="88"/>
        <end position="160"/>
    </location>
</feature>
<dbReference type="EMBL" id="BAAAGU010000088">
    <property type="protein sequence ID" value="GAA0669611.1"/>
    <property type="molecule type" value="Genomic_DNA"/>
</dbReference>
<name>A0ABN1HVJ1_9ACTN</name>
<dbReference type="Proteomes" id="UP001500724">
    <property type="component" value="Unassembled WGS sequence"/>
</dbReference>
<dbReference type="SUPFAM" id="SSF52317">
    <property type="entry name" value="Class I glutamine amidotransferase-like"/>
    <property type="match status" value="2"/>
</dbReference>
<dbReference type="CDD" id="cd03141">
    <property type="entry name" value="GATase1_Hsp31_like"/>
    <property type="match status" value="1"/>
</dbReference>
<proteinExistence type="predicted"/>
<reference evidence="3 4" key="1">
    <citation type="journal article" date="2019" name="Int. J. Syst. Evol. Microbiol.">
        <title>The Global Catalogue of Microorganisms (GCM) 10K type strain sequencing project: providing services to taxonomists for standard genome sequencing and annotation.</title>
        <authorList>
            <consortium name="The Broad Institute Genomics Platform"/>
            <consortium name="The Broad Institute Genome Sequencing Center for Infectious Disease"/>
            <person name="Wu L."/>
            <person name="Ma J."/>
        </authorList>
    </citation>
    <scope>NUCLEOTIDE SEQUENCE [LARGE SCALE GENOMIC DNA]</scope>
    <source>
        <strain evidence="3 4">JCM 10367</strain>
    </source>
</reference>
<evidence type="ECO:0000259" key="2">
    <source>
        <dbReference type="SMART" id="SM00998"/>
    </source>
</evidence>
<dbReference type="InterPro" id="IPR029062">
    <property type="entry name" value="Class_I_gatase-like"/>
</dbReference>
<accession>A0ABN1HVJ1</accession>
<comment type="caution">
    <text evidence="3">The sequence shown here is derived from an EMBL/GenBank/DDBJ whole genome shotgun (WGS) entry which is preliminary data.</text>
</comment>
<sequence length="328" mass="35827">MIPLADGKPHPTGYWPEEVLRPYERFIEAGVEVVIATPHGRSAQPDPWGLEPKFAYPDEAEDFMGSVIRSFADDADNIRITLHHLTELNLIASKRIFSALTAAGLEYATARGLIEAAAKVAWREDRDLLDVLEEDAQVNGVLTRDQLDTLAAEVQADSAAEARKVAEALDSIDGLRHPVDLDTLSDEQIRGFDAVFFPGGHGPMVDLYENPHVARVLDILHAKQAVIAALCHGPAALLAAGNGPDGVWLFDGYKMTAFTDEEEEDTPYGQLGARWYLETELKNRGAVFDDADAPWTSHVIVDRNLITAQNPASSDAAADAILKRLEVL</sequence>
<dbReference type="InterPro" id="IPR050325">
    <property type="entry name" value="Prot/Nucl_acid_deglycase"/>
</dbReference>
<dbReference type="InterPro" id="IPR019468">
    <property type="entry name" value="AdenyloSucc_lyase_C"/>
</dbReference>
<dbReference type="Gene3D" id="3.40.50.880">
    <property type="match status" value="1"/>
</dbReference>
<organism evidence="3 4">
    <name type="scientific">Streptomyces thermocarboxydovorans</name>
    <dbReference type="NCBI Taxonomy" id="59298"/>
    <lineage>
        <taxon>Bacteria</taxon>
        <taxon>Bacillati</taxon>
        <taxon>Actinomycetota</taxon>
        <taxon>Actinomycetes</taxon>
        <taxon>Kitasatosporales</taxon>
        <taxon>Streptomycetaceae</taxon>
        <taxon>Streptomyces</taxon>
    </lineage>
</organism>
<keyword evidence="4" id="KW-1185">Reference proteome</keyword>